<dbReference type="GeneID" id="14406295"/>
<evidence type="ECO:0000259" key="3">
    <source>
        <dbReference type="Pfam" id="PF07752"/>
    </source>
</evidence>
<keyword evidence="1" id="KW-1133">Transmembrane helix</keyword>
<dbReference type="STRING" id="867904.Metho_1782"/>
<name>L0KXW5_METHD</name>
<dbReference type="Pfam" id="PF07705">
    <property type="entry name" value="CARDB"/>
    <property type="match status" value="1"/>
</dbReference>
<keyword evidence="1" id="KW-0812">Transmembrane</keyword>
<dbReference type="EMBL" id="CP003362">
    <property type="protein sequence ID" value="AGB49966.1"/>
    <property type="molecule type" value="Genomic_DNA"/>
</dbReference>
<dbReference type="Proteomes" id="UP000010866">
    <property type="component" value="Chromosome"/>
</dbReference>
<accession>L0KXW5</accession>
<feature type="transmembrane region" description="Helical" evidence="1">
    <location>
        <begin position="835"/>
        <end position="853"/>
    </location>
</feature>
<proteinExistence type="predicted"/>
<dbReference type="InterPro" id="IPR006457">
    <property type="entry name" value="S_layer-rel_Mac"/>
</dbReference>
<dbReference type="Gene3D" id="2.60.40.10">
    <property type="entry name" value="Immunoglobulins"/>
    <property type="match status" value="1"/>
</dbReference>
<keyword evidence="1" id="KW-0472">Membrane</keyword>
<dbReference type="Pfam" id="PF07752">
    <property type="entry name" value="S-layer"/>
    <property type="match status" value="2"/>
</dbReference>
<dbReference type="AlphaFoldDB" id="L0KXW5"/>
<dbReference type="InterPro" id="IPR013783">
    <property type="entry name" value="Ig-like_fold"/>
</dbReference>
<dbReference type="RefSeq" id="WP_015325131.1">
    <property type="nucleotide sequence ID" value="NC_019977.1"/>
</dbReference>
<sequence length="860" mass="93365" precursor="true">MKIKIFIVTLLCLGLLSTTALAANNSTGNRIWDAAQEPALEYTWSPLSYSGFYYDLDSGEGSETLTVKLDSYSDRSIEENDLTYSTRPIETGFERSEWGSFQIIGFMAERYFAGYSGNTDFTRDVSLIADGQLAKVLINEDDEKSLFTGSSLILEEGYVLDITEIDLNGNKVFVTLKKNGVQVDSTVIASNQDYIYKTRVGSTDDFPLIVVHLENIFRGTETNAVFVRGVFQVSDEYISVQGSDNYGRMRVRTVSDAQITMSNPDVINLNAGKTINIMGKLNFVVADDRVLRFAPVVDMTEPGTYELRGTVADGPFNWTALNFEGFYYNIDEGIGTESLKATALRGRTIPTGNLVYSTTAQQVSFDHSAWGKFEVIGFLAHKYFAGYPDNAFTSSVSMVSQGQLSKVLIDNDDKKSASPGSSLVLEEGYVLDVVEVDLNGNRVLVSLTQNGQEVDTGILSSNTDYVYKTDIGSSDDVPQIVVHFDQIFQGREFDAIFVQGIFQVSEDYITLEGSDRFGRMEVSGISENGITLRNRNSISLTKDTVISVMDDISIKVADSDTLRYYPFVLTTTSSTQQLSIEMPETIIAGTAVDIKVTSQGAAVEGAVVKLNNVQRGTTSNEGILSVTLGETGTFKVTAEKEGSVTGALDVEVISADDATRKMEIEINPETVFAGDGITISVKKAIGGEPVRGGALFYDGTAIGNTSAEGMLTYTPRDAGIHKIRVEADDLLPAEITFEVEAAENMFTYSDLIIEPASVEQGKEATVSVNVANTGTSAGEVRVELLVNNNVTDAQNVSLTAGEEKTVKFTATADQPGTVDVQIGNQQGSFDVTQKTPFVGIVAAIAIVAMVAVFRNRRNKE</sequence>
<evidence type="ECO:0000313" key="5">
    <source>
        <dbReference type="Proteomes" id="UP000010866"/>
    </source>
</evidence>
<dbReference type="Gene3D" id="2.60.98.40">
    <property type="match status" value="2"/>
</dbReference>
<keyword evidence="5" id="KW-1185">Reference proteome</keyword>
<dbReference type="NCBIfam" id="TIGR01567">
    <property type="entry name" value="S_layer_rel_Mac"/>
    <property type="match status" value="2"/>
</dbReference>
<feature type="domain" description="CARDB" evidence="2">
    <location>
        <begin position="750"/>
        <end position="822"/>
    </location>
</feature>
<dbReference type="Gene3D" id="2.60.40.4190">
    <property type="match status" value="2"/>
</dbReference>
<gene>
    <name evidence="4" type="ordered locus">Metho_1782</name>
</gene>
<feature type="domain" description="S-layer family duplication" evidence="3">
    <location>
        <begin position="315"/>
        <end position="558"/>
    </location>
</feature>
<evidence type="ECO:0000259" key="2">
    <source>
        <dbReference type="Pfam" id="PF07705"/>
    </source>
</evidence>
<feature type="domain" description="S-layer family duplication" evidence="3">
    <location>
        <begin position="37"/>
        <end position="287"/>
    </location>
</feature>
<evidence type="ECO:0000256" key="1">
    <source>
        <dbReference type="SAM" id="Phobius"/>
    </source>
</evidence>
<evidence type="ECO:0000313" key="4">
    <source>
        <dbReference type="EMBL" id="AGB49966.1"/>
    </source>
</evidence>
<dbReference type="KEGG" id="mhz:Metho_1782"/>
<organism evidence="4 5">
    <name type="scientific">Methanomethylovorans hollandica (strain DSM 15978 / NBRC 107637 / DMS1)</name>
    <dbReference type="NCBI Taxonomy" id="867904"/>
    <lineage>
        <taxon>Archaea</taxon>
        <taxon>Methanobacteriati</taxon>
        <taxon>Methanobacteriota</taxon>
        <taxon>Stenosarchaea group</taxon>
        <taxon>Methanomicrobia</taxon>
        <taxon>Methanosarcinales</taxon>
        <taxon>Methanosarcinaceae</taxon>
        <taxon>Methanomethylovorans</taxon>
    </lineage>
</organism>
<dbReference type="InterPro" id="IPR011635">
    <property type="entry name" value="CARDB"/>
</dbReference>
<protein>
    <submittedName>
        <fullName evidence="4">S-layer-related duplication domain protein</fullName>
    </submittedName>
</protein>
<dbReference type="OrthoDB" id="240412at2157"/>
<dbReference type="HOGENOM" id="CLU_006048_1_0_2"/>
<reference evidence="5" key="1">
    <citation type="submission" date="2012-02" db="EMBL/GenBank/DDBJ databases">
        <title>Complete sequence of chromosome of Methanomethylovorans hollandica DSM 15978.</title>
        <authorList>
            <person name="Lucas S."/>
            <person name="Copeland A."/>
            <person name="Lapidus A."/>
            <person name="Glavina del Rio T."/>
            <person name="Dalin E."/>
            <person name="Tice H."/>
            <person name="Bruce D."/>
            <person name="Goodwin L."/>
            <person name="Pitluck S."/>
            <person name="Peters L."/>
            <person name="Mikhailova N."/>
            <person name="Held B."/>
            <person name="Kyrpides N."/>
            <person name="Mavromatis K."/>
            <person name="Ivanova N."/>
            <person name="Brettin T."/>
            <person name="Detter J.C."/>
            <person name="Han C."/>
            <person name="Larimer F."/>
            <person name="Land M."/>
            <person name="Hauser L."/>
            <person name="Markowitz V."/>
            <person name="Cheng J.-F."/>
            <person name="Hugenholtz P."/>
            <person name="Woyke T."/>
            <person name="Wu D."/>
            <person name="Spring S."/>
            <person name="Schroeder M."/>
            <person name="Brambilla E."/>
            <person name="Klenk H.-P."/>
            <person name="Eisen J.A."/>
        </authorList>
    </citation>
    <scope>NUCLEOTIDE SEQUENCE [LARGE SCALE GENOMIC DNA]</scope>
    <source>
        <strain evidence="5">DSM 15978 / NBRC 107637 / DMS1</strain>
    </source>
</reference>